<reference evidence="2" key="1">
    <citation type="submission" date="2022-03" db="EMBL/GenBank/DDBJ databases">
        <title>Proposal of a novel genus Dryocolo and two novel species.</title>
        <authorList>
            <person name="Maddock D.W."/>
            <person name="Brady C.L."/>
            <person name="Denman S."/>
            <person name="Arnold D."/>
        </authorList>
    </citation>
    <scope>NUCLEOTIDE SEQUENCE</scope>
    <source>
        <strain evidence="2">H6W4</strain>
    </source>
</reference>
<dbReference type="AlphaFoldDB" id="A0A9X3ACF0"/>
<dbReference type="EMBL" id="JALHAP010000082">
    <property type="protein sequence ID" value="MCT4703564.1"/>
    <property type="molecule type" value="Genomic_DNA"/>
</dbReference>
<dbReference type="Proteomes" id="UP001150641">
    <property type="component" value="Unassembled WGS sequence"/>
</dbReference>
<accession>A0A9X3ACF0</accession>
<sequence>MKLRNLLALLVVTSVVGCKAPPPKMTDDTLVTSEINGVTLTHRYAVAAPSEFTPINASYRALYPGSIMSKPDFGGKVISQLENGQTYTVLGQVEHSWLAIAEQDQQEMLGYVPMRAVVKSELYAQTLKKDRPRPRRAAKKAASTCVAVDNDSKACQNANSGTWIID</sequence>
<evidence type="ECO:0000313" key="3">
    <source>
        <dbReference type="Proteomes" id="UP001150641"/>
    </source>
</evidence>
<feature type="chain" id="PRO_5040723412" evidence="1">
    <location>
        <begin position="21"/>
        <end position="166"/>
    </location>
</feature>
<name>A0A9X3ACF0_9ENTR</name>
<proteinExistence type="predicted"/>
<dbReference type="PROSITE" id="PS51257">
    <property type="entry name" value="PROKAR_LIPOPROTEIN"/>
    <property type="match status" value="1"/>
</dbReference>
<feature type="signal peptide" evidence="1">
    <location>
        <begin position="1"/>
        <end position="20"/>
    </location>
</feature>
<evidence type="ECO:0000313" key="2">
    <source>
        <dbReference type="EMBL" id="MCT4703564.1"/>
    </source>
</evidence>
<organism evidence="2 3">
    <name type="scientific">Dryocola boscaweniae</name>
    <dbReference type="NCBI Taxonomy" id="2925397"/>
    <lineage>
        <taxon>Bacteria</taxon>
        <taxon>Pseudomonadati</taxon>
        <taxon>Pseudomonadota</taxon>
        <taxon>Gammaproteobacteria</taxon>
        <taxon>Enterobacterales</taxon>
        <taxon>Enterobacteriaceae</taxon>
        <taxon>Dryocola</taxon>
    </lineage>
</organism>
<keyword evidence="3" id="KW-1185">Reference proteome</keyword>
<dbReference type="RefSeq" id="WP_271124267.1">
    <property type="nucleotide sequence ID" value="NZ_JALHAN010000069.1"/>
</dbReference>
<protein>
    <submittedName>
        <fullName evidence="2">SH3 domain-containing protein</fullName>
    </submittedName>
</protein>
<comment type="caution">
    <text evidence="2">The sequence shown here is derived from an EMBL/GenBank/DDBJ whole genome shotgun (WGS) entry which is preliminary data.</text>
</comment>
<gene>
    <name evidence="2" type="ORF">MUA00_17425</name>
</gene>
<evidence type="ECO:0000256" key="1">
    <source>
        <dbReference type="SAM" id="SignalP"/>
    </source>
</evidence>
<keyword evidence="1" id="KW-0732">Signal</keyword>